<dbReference type="STRING" id="926567.TheveDRAFT_0936"/>
<dbReference type="eggNOG" id="COG3391">
    <property type="taxonomic scope" value="Bacteria"/>
</dbReference>
<accession>H0URY3</accession>
<dbReference type="SUPFAM" id="SSF48452">
    <property type="entry name" value="TPR-like"/>
    <property type="match status" value="1"/>
</dbReference>
<evidence type="ECO:0000313" key="3">
    <source>
        <dbReference type="Proteomes" id="UP000005730"/>
    </source>
</evidence>
<gene>
    <name evidence="2" type="ORF">TheveDRAFT_0936</name>
</gene>
<evidence type="ECO:0000256" key="1">
    <source>
        <dbReference type="SAM" id="SignalP"/>
    </source>
</evidence>
<organism evidence="2 3">
    <name type="scientific">Thermanaerovibrio velox DSM 12556</name>
    <dbReference type="NCBI Taxonomy" id="926567"/>
    <lineage>
        <taxon>Bacteria</taxon>
        <taxon>Thermotogati</taxon>
        <taxon>Synergistota</taxon>
        <taxon>Synergistia</taxon>
        <taxon>Synergistales</taxon>
        <taxon>Synergistaceae</taxon>
        <taxon>Thermanaerovibrio</taxon>
    </lineage>
</organism>
<keyword evidence="1" id="KW-0732">Signal</keyword>
<proteinExistence type="predicted"/>
<keyword evidence="3" id="KW-1185">Reference proteome</keyword>
<dbReference type="OrthoDB" id="2297at2"/>
<dbReference type="Proteomes" id="UP000005730">
    <property type="component" value="Chromosome"/>
</dbReference>
<name>H0URY3_9BACT</name>
<dbReference type="InterPro" id="IPR011990">
    <property type="entry name" value="TPR-like_helical_dom_sf"/>
</dbReference>
<evidence type="ECO:0000313" key="2">
    <source>
        <dbReference type="EMBL" id="EHM10072.1"/>
    </source>
</evidence>
<dbReference type="Gene3D" id="1.25.40.10">
    <property type="entry name" value="Tetratricopeptide repeat domain"/>
    <property type="match status" value="1"/>
</dbReference>
<dbReference type="SUPFAM" id="SSF101898">
    <property type="entry name" value="NHL repeat"/>
    <property type="match status" value="1"/>
</dbReference>
<dbReference type="HOGENOM" id="CLU_433906_0_0_0"/>
<protein>
    <submittedName>
        <fullName evidence="2">Uncharacterized protein</fullName>
    </submittedName>
</protein>
<reference evidence="2 3" key="1">
    <citation type="submission" date="2011-10" db="EMBL/GenBank/DDBJ databases">
        <title>The Noncontiguous Finished genome of Thermanaerovibrio velox DSM 12556.</title>
        <authorList>
            <consortium name="US DOE Joint Genome Institute (JGI-PGF)"/>
            <person name="Lucas S."/>
            <person name="Copeland A."/>
            <person name="Lapidus A."/>
            <person name="Glavina del Rio T."/>
            <person name="Dalin E."/>
            <person name="Tice H."/>
            <person name="Bruce D."/>
            <person name="Goodwin L."/>
            <person name="Pitluck S."/>
            <person name="Peters L."/>
            <person name="Mikhailova N."/>
            <person name="Teshima H."/>
            <person name="Kyrpides N."/>
            <person name="Mavromatis K."/>
            <person name="Ivanova N."/>
            <person name="Markowitz V."/>
            <person name="Cheng J.-F."/>
            <person name="Hugenholtz P."/>
            <person name="Woyke T."/>
            <person name="Wu D."/>
            <person name="Spring S."/>
            <person name="Brambilla E.-M."/>
            <person name="Klenk H.-P."/>
            <person name="Eisen J.A."/>
        </authorList>
    </citation>
    <scope>NUCLEOTIDE SEQUENCE [LARGE SCALE GENOMIC DNA]</scope>
    <source>
        <strain evidence="2 3">DSM 12556</strain>
    </source>
</reference>
<feature type="signal peptide" evidence="1">
    <location>
        <begin position="1"/>
        <end position="23"/>
    </location>
</feature>
<dbReference type="RefSeq" id="WP_006583566.1">
    <property type="nucleotide sequence ID" value="NZ_CM001377.1"/>
</dbReference>
<dbReference type="EMBL" id="CM001377">
    <property type="protein sequence ID" value="EHM10072.1"/>
    <property type="molecule type" value="Genomic_DNA"/>
</dbReference>
<feature type="chain" id="PRO_5003541562" evidence="1">
    <location>
        <begin position="24"/>
        <end position="606"/>
    </location>
</feature>
<sequence length="606" mass="67355">MRVFKILLCVSLLMLFSKYPSMGQEMPKADRRAAEALFVMAYRDLLSGRYWSALSNIQGALKKDTYMVDAYFLRSIIQRRMGDLKEAERSMRYYLEVRRTDYRGRALLKGMWQEEEALRNSLNPSASSVQVGLLDARGQGLFGRLDPLFLRGMGGAGKVSSMGDKVFFVDSLGDRVHVYANGRNVASLRFKSPSVVVPLDYLHWVVFCSNGESFRVEEGQYSKEISVRPFLKYSGRISDAAVIQDGVFLIGDQMNGRLAIVSIDGRILSTWHPPLKENKLPEIVAVDVMGKRFAVADRGRGLVYVLDWEYGSSFKEVASIRVPSVRDVIWNHEGGLFIVAEGGTLFKTGPVTYSSVTLEAMQRGLRDPWSICLYESGLILIDQGGRLPMWGVLRPGVPMIGLLGVRSMKIEEIDLYQLTMVAKLPPFLSSYLGRISPVSRGVWQNKLAMISVSSEGYFDDTPESLVLTSSTGGAKSVWEKIKLFAEKGSGLPEVLVVSSGVKLDDTALERLLAFCLINGIRLDLISDGASPSVKLDMARRLTGGYLYNGGALSIVPIKGVQWTFRMPLSKVDVPLGNVSDALVSIFVDAEAYSFRDWLPFWPGVFR</sequence>
<dbReference type="AlphaFoldDB" id="H0URY3"/>